<dbReference type="InterPro" id="IPR036388">
    <property type="entry name" value="WH-like_DNA-bd_sf"/>
</dbReference>
<comment type="caution">
    <text evidence="2">The sequence shown here is derived from an EMBL/GenBank/DDBJ whole genome shotgun (WGS) entry which is preliminary data.</text>
</comment>
<reference evidence="2" key="1">
    <citation type="submission" date="2020-08" db="EMBL/GenBank/DDBJ databases">
        <title>Genome public.</title>
        <authorList>
            <person name="Liu C."/>
            <person name="Sun Q."/>
        </authorList>
    </citation>
    <scope>NUCLEOTIDE SEQUENCE</scope>
    <source>
        <strain evidence="2">NSJ-42</strain>
    </source>
</reference>
<evidence type="ECO:0000313" key="3">
    <source>
        <dbReference type="Proteomes" id="UP000662088"/>
    </source>
</evidence>
<dbReference type="Gene3D" id="1.10.10.10">
    <property type="entry name" value="Winged helix-like DNA-binding domain superfamily/Winged helix DNA-binding domain"/>
    <property type="match status" value="1"/>
</dbReference>
<dbReference type="EMBL" id="JACOOQ010000014">
    <property type="protein sequence ID" value="MBC5640527.1"/>
    <property type="molecule type" value="Genomic_DNA"/>
</dbReference>
<dbReference type="Proteomes" id="UP000662088">
    <property type="component" value="Unassembled WGS sequence"/>
</dbReference>
<evidence type="ECO:0000259" key="1">
    <source>
        <dbReference type="Pfam" id="PF08279"/>
    </source>
</evidence>
<gene>
    <name evidence="2" type="ORF">H8R92_08875</name>
</gene>
<organism evidence="2 3">
    <name type="scientific">Clostridium lentum</name>
    <dbReference type="NCBI Taxonomy" id="2763037"/>
    <lineage>
        <taxon>Bacteria</taxon>
        <taxon>Bacillati</taxon>
        <taxon>Bacillota</taxon>
        <taxon>Clostridia</taxon>
        <taxon>Eubacteriales</taxon>
        <taxon>Clostridiaceae</taxon>
        <taxon>Clostridium</taxon>
    </lineage>
</organism>
<name>A0A8I0DPH6_9CLOT</name>
<dbReference type="AlphaFoldDB" id="A0A8I0DPH6"/>
<evidence type="ECO:0000313" key="2">
    <source>
        <dbReference type="EMBL" id="MBC5640527.1"/>
    </source>
</evidence>
<feature type="domain" description="Helix-turn-helix type 11" evidence="1">
    <location>
        <begin position="2"/>
        <end position="41"/>
    </location>
</feature>
<dbReference type="Pfam" id="PF08279">
    <property type="entry name" value="HTH_11"/>
    <property type="match status" value="1"/>
</dbReference>
<proteinExistence type="predicted"/>
<accession>A0A8I0DPH6</accession>
<dbReference type="InterPro" id="IPR013196">
    <property type="entry name" value="HTH_11"/>
</dbReference>
<protein>
    <submittedName>
        <fullName evidence="2">HTH domain-containing protein</fullName>
    </submittedName>
</protein>
<sequence length="74" mass="8892">MDMLLKATYYSSLNQISQKLEVSKRSIYYDICKLNECLEYYNVSGLKVVREKEYLLMKIIRKKITRKVSKYIVN</sequence>
<keyword evidence="3" id="KW-1185">Reference proteome</keyword>